<dbReference type="Proteomes" id="UP000244773">
    <property type="component" value="Segment"/>
</dbReference>
<proteinExistence type="predicted"/>
<protein>
    <submittedName>
        <fullName evidence="1">Uncharacterized protein</fullName>
    </submittedName>
</protein>
<gene>
    <name evidence="1" type="ORF">TetV_429</name>
</gene>
<name>A0A2P0VNN3_9VIRU</name>
<keyword evidence="2" id="KW-1185">Reference proteome</keyword>
<dbReference type="EMBL" id="KY322437">
    <property type="protein sequence ID" value="AUF82511.1"/>
    <property type="molecule type" value="Genomic_DNA"/>
</dbReference>
<evidence type="ECO:0000313" key="1">
    <source>
        <dbReference type="EMBL" id="AUF82511.1"/>
    </source>
</evidence>
<evidence type="ECO:0000313" key="2">
    <source>
        <dbReference type="Proteomes" id="UP000244773"/>
    </source>
</evidence>
<accession>A0A2P0VNN3</accession>
<sequence>MEQHSVSFLPEEILYCIWKAYYGIVLNEMKSKYVDISYKVISGITPIIENESTICRCWVFKKTMLALEDTYQFYHYMLPFYDTIQITIDKIPFQYVHEWKSIPHICIDSANHNSILPIRMRMRVRKEIMVRLFI</sequence>
<reference evidence="1" key="1">
    <citation type="journal article" date="2018" name="Virology">
        <title>A giant virus infecting green algae encodes key fermentation genes.</title>
        <authorList>
            <person name="Schvarcz C.R."/>
            <person name="Steward G.F."/>
        </authorList>
    </citation>
    <scope>NUCLEOTIDE SEQUENCE [LARGE SCALE GENOMIC DNA]</scope>
</reference>
<organism evidence="1">
    <name type="scientific">Tetraselmis virus 1</name>
    <dbReference type="NCBI Taxonomy" id="2060617"/>
    <lineage>
        <taxon>Viruses</taxon>
        <taxon>Varidnaviria</taxon>
        <taxon>Bamfordvirae</taxon>
        <taxon>Nucleocytoviricota</taxon>
        <taxon>Megaviricetes</taxon>
        <taxon>Imitervirales</taxon>
        <taxon>Allomimiviridae</taxon>
        <taxon>Oceanusvirus</taxon>
        <taxon>Oceanusvirus kaneohense</taxon>
    </lineage>
</organism>